<proteinExistence type="predicted"/>
<dbReference type="SUPFAM" id="SSF52540">
    <property type="entry name" value="P-loop containing nucleoside triphosphate hydrolases"/>
    <property type="match status" value="1"/>
</dbReference>
<name>A0A4P8IAK8_9FIRM</name>
<dbReference type="Proteomes" id="UP000298653">
    <property type="component" value="Chromosome"/>
</dbReference>
<dbReference type="KEGG" id="arf:AR1Y2_0231"/>
<accession>A0A4P8IAK8</accession>
<dbReference type="RefSeq" id="WP_137327328.1">
    <property type="nucleotide sequence ID" value="NZ_CP040058.1"/>
</dbReference>
<gene>
    <name evidence="1" type="ORF">AR1Y2_0231</name>
</gene>
<dbReference type="InterPro" id="IPR027417">
    <property type="entry name" value="P-loop_NTPase"/>
</dbReference>
<dbReference type="EMBL" id="CP040058">
    <property type="protein sequence ID" value="QCP33685.1"/>
    <property type="molecule type" value="Genomic_DNA"/>
</dbReference>
<evidence type="ECO:0000313" key="1">
    <source>
        <dbReference type="EMBL" id="QCP33685.1"/>
    </source>
</evidence>
<dbReference type="GO" id="GO:0016301">
    <property type="term" value="F:kinase activity"/>
    <property type="evidence" value="ECO:0007669"/>
    <property type="project" value="UniProtKB-KW"/>
</dbReference>
<keyword evidence="1" id="KW-0808">Transferase</keyword>
<evidence type="ECO:0000313" key="2">
    <source>
        <dbReference type="Proteomes" id="UP000298653"/>
    </source>
</evidence>
<organism evidence="1 2">
    <name type="scientific">Anaerostipes rhamnosivorans</name>
    <dbReference type="NCBI Taxonomy" id="1229621"/>
    <lineage>
        <taxon>Bacteria</taxon>
        <taxon>Bacillati</taxon>
        <taxon>Bacillota</taxon>
        <taxon>Clostridia</taxon>
        <taxon>Lachnospirales</taxon>
        <taxon>Lachnospiraceae</taxon>
        <taxon>Anaerostipes</taxon>
    </lineage>
</organism>
<keyword evidence="2" id="KW-1185">Reference proteome</keyword>
<dbReference type="AlphaFoldDB" id="A0A4P8IAK8"/>
<reference evidence="1 2" key="1">
    <citation type="submission" date="2019-05" db="EMBL/GenBank/DDBJ databases">
        <title>Complete genome sequencing of Anaerostipes rhamnosivorans.</title>
        <authorList>
            <person name="Bui T.P.N."/>
            <person name="de Vos W.M."/>
        </authorList>
    </citation>
    <scope>NUCLEOTIDE SEQUENCE [LARGE SCALE GENOMIC DNA]</scope>
    <source>
        <strain evidence="1 2">1y2</strain>
    </source>
</reference>
<sequence length="201" mass="23510">MKKTIILLAGYPATGKTYLCNQILGRHSGFIVVSQDEIKEELWDRWGFDSLEEKTALEERGWKIYYETLGAGMRKGQIIISDYPFSEKQKGRLEELTEQYGYQAVTIRLLGDIDVLYQRSRERDLDPSRHLAHLVTRYHLGDVMEDRSKADALLSYETFRDRCEHKGYDKFLLGELLELDVTDYSSINYNKVLDRIDKLLE</sequence>
<dbReference type="Pfam" id="PF13671">
    <property type="entry name" value="AAA_33"/>
    <property type="match status" value="1"/>
</dbReference>
<dbReference type="Gene3D" id="3.40.50.300">
    <property type="entry name" value="P-loop containing nucleotide triphosphate hydrolases"/>
    <property type="match status" value="1"/>
</dbReference>
<dbReference type="OrthoDB" id="1648091at2"/>
<keyword evidence="1" id="KW-0418">Kinase</keyword>
<protein>
    <submittedName>
        <fullName evidence="1">Putative kinase</fullName>
    </submittedName>
</protein>